<reference evidence="5" key="1">
    <citation type="journal article" date="2023" name="Plant J.">
        <title>The genome of the king protea, Protea cynaroides.</title>
        <authorList>
            <person name="Chang J."/>
            <person name="Duong T.A."/>
            <person name="Schoeman C."/>
            <person name="Ma X."/>
            <person name="Roodt D."/>
            <person name="Barker N."/>
            <person name="Li Z."/>
            <person name="Van de Peer Y."/>
            <person name="Mizrachi E."/>
        </authorList>
    </citation>
    <scope>NUCLEOTIDE SEQUENCE</scope>
    <source>
        <tissue evidence="5">Young leaves</tissue>
    </source>
</reference>
<dbReference type="InterPro" id="IPR036735">
    <property type="entry name" value="NGN_dom_sf"/>
</dbReference>
<feature type="compositionally biased region" description="Polar residues" evidence="3">
    <location>
        <begin position="1419"/>
        <end position="1454"/>
    </location>
</feature>
<feature type="compositionally biased region" description="Low complexity" evidence="3">
    <location>
        <begin position="1737"/>
        <end position="1749"/>
    </location>
</feature>
<protein>
    <recommendedName>
        <fullName evidence="4">KOW domain-containing protein</fullName>
    </recommendedName>
</protein>
<feature type="compositionally biased region" description="Basic and acidic residues" evidence="3">
    <location>
        <begin position="1175"/>
        <end position="1210"/>
    </location>
</feature>
<dbReference type="EMBL" id="JAMYWD010000002">
    <property type="protein sequence ID" value="KAJ4978364.1"/>
    <property type="molecule type" value="Genomic_DNA"/>
</dbReference>
<feature type="compositionally biased region" description="Basic and acidic residues" evidence="3">
    <location>
        <begin position="1111"/>
        <end position="1132"/>
    </location>
</feature>
<feature type="region of interest" description="Disordered" evidence="3">
    <location>
        <begin position="1"/>
        <end position="66"/>
    </location>
</feature>
<comment type="caution">
    <text evidence="5">The sequence shown here is derived from an EMBL/GenBank/DDBJ whole genome shotgun (WGS) entry which is preliminary data.</text>
</comment>
<dbReference type="InterPro" id="IPR039659">
    <property type="entry name" value="SPT5"/>
</dbReference>
<proteinExistence type="predicted"/>
<keyword evidence="2" id="KW-0539">Nucleus</keyword>
<dbReference type="InterPro" id="IPR041973">
    <property type="entry name" value="KOW_Spt5_1"/>
</dbReference>
<gene>
    <name evidence="5" type="ORF">NE237_009144</name>
</gene>
<dbReference type="GO" id="GO:0003729">
    <property type="term" value="F:mRNA binding"/>
    <property type="evidence" value="ECO:0007669"/>
    <property type="project" value="TreeGrafter"/>
</dbReference>
<feature type="region of interest" description="Disordered" evidence="3">
    <location>
        <begin position="1049"/>
        <end position="1079"/>
    </location>
</feature>
<dbReference type="CDD" id="cd06084">
    <property type="entry name" value="KOW_Spt5_4"/>
    <property type="match status" value="1"/>
</dbReference>
<dbReference type="InterPro" id="IPR041977">
    <property type="entry name" value="KOW_Spt5_4"/>
</dbReference>
<dbReference type="Pfam" id="PF23290">
    <property type="entry name" value="KOW5_SPT5"/>
    <property type="match status" value="1"/>
</dbReference>
<dbReference type="InterPro" id="IPR005824">
    <property type="entry name" value="KOW"/>
</dbReference>
<dbReference type="InterPro" id="IPR022581">
    <property type="entry name" value="Spt5_N"/>
</dbReference>
<dbReference type="PANTHER" id="PTHR11125:SF8">
    <property type="entry name" value="PROTEIN RNA-DIRECTED DNA METHYLATION 3"/>
    <property type="match status" value="1"/>
</dbReference>
<feature type="region of interest" description="Disordered" evidence="3">
    <location>
        <begin position="533"/>
        <end position="582"/>
    </location>
</feature>
<feature type="compositionally biased region" description="Polar residues" evidence="3">
    <location>
        <begin position="1671"/>
        <end position="1684"/>
    </location>
</feature>
<dbReference type="GO" id="GO:0006368">
    <property type="term" value="P:transcription elongation by RNA polymerase II"/>
    <property type="evidence" value="ECO:0007669"/>
    <property type="project" value="TreeGrafter"/>
</dbReference>
<dbReference type="Proteomes" id="UP001141806">
    <property type="component" value="Unassembled WGS sequence"/>
</dbReference>
<dbReference type="InterPro" id="IPR039385">
    <property type="entry name" value="NGN_Euk"/>
</dbReference>
<feature type="compositionally biased region" description="Low complexity" evidence="3">
    <location>
        <begin position="1492"/>
        <end position="1503"/>
    </location>
</feature>
<dbReference type="InterPro" id="IPR005100">
    <property type="entry name" value="NGN-domain"/>
</dbReference>
<feature type="compositionally biased region" description="Polar residues" evidence="3">
    <location>
        <begin position="1549"/>
        <end position="1565"/>
    </location>
</feature>
<evidence type="ECO:0000259" key="4">
    <source>
        <dbReference type="SMART" id="SM00739"/>
    </source>
</evidence>
<dbReference type="Pfam" id="PF23291">
    <property type="entry name" value="KOW4_SPT5"/>
    <property type="match status" value="1"/>
</dbReference>
<dbReference type="Gene3D" id="2.30.30.30">
    <property type="match status" value="1"/>
</dbReference>
<dbReference type="InterPro" id="IPR057936">
    <property type="entry name" value="KOWx_Spt5"/>
</dbReference>
<evidence type="ECO:0000256" key="1">
    <source>
        <dbReference type="ARBA" id="ARBA00004123"/>
    </source>
</evidence>
<evidence type="ECO:0000313" key="6">
    <source>
        <dbReference type="Proteomes" id="UP001141806"/>
    </source>
</evidence>
<dbReference type="CDD" id="cd06081">
    <property type="entry name" value="KOW_Spt5_1"/>
    <property type="match status" value="1"/>
</dbReference>
<dbReference type="FunFam" id="2.30.30.30:FF:000053">
    <property type="entry name" value="Protein RNA-directed DNA methylation 3"/>
    <property type="match status" value="1"/>
</dbReference>
<dbReference type="GO" id="GO:0032784">
    <property type="term" value="P:regulation of DNA-templated transcription elongation"/>
    <property type="evidence" value="ECO:0007669"/>
    <property type="project" value="InterPro"/>
</dbReference>
<dbReference type="InterPro" id="IPR041978">
    <property type="entry name" value="KOW_Spt5_5"/>
</dbReference>
<feature type="domain" description="KOW" evidence="4">
    <location>
        <begin position="589"/>
        <end position="616"/>
    </location>
</feature>
<accession>A0A9Q0KXD7</accession>
<dbReference type="InterPro" id="IPR014722">
    <property type="entry name" value="Rib_uL2_dom2"/>
</dbReference>
<dbReference type="OrthoDB" id="28901at2759"/>
<feature type="compositionally biased region" description="Basic and acidic residues" evidence="3">
    <location>
        <begin position="1"/>
        <end position="10"/>
    </location>
</feature>
<dbReference type="Pfam" id="PF03439">
    <property type="entry name" value="Spt5-NGN"/>
    <property type="match status" value="1"/>
</dbReference>
<dbReference type="CDD" id="cd09888">
    <property type="entry name" value="NGN_Euk"/>
    <property type="match status" value="1"/>
</dbReference>
<dbReference type="Gene3D" id="3.30.70.940">
    <property type="entry name" value="NusG, N-terminal domain"/>
    <property type="match status" value="1"/>
</dbReference>
<feature type="region of interest" description="Disordered" evidence="3">
    <location>
        <begin position="866"/>
        <end position="893"/>
    </location>
</feature>
<feature type="compositionally biased region" description="Basic and acidic residues" evidence="3">
    <location>
        <begin position="1288"/>
        <end position="1302"/>
    </location>
</feature>
<feature type="compositionally biased region" description="Polar residues" evidence="3">
    <location>
        <begin position="965"/>
        <end position="981"/>
    </location>
</feature>
<feature type="compositionally biased region" description="Acidic residues" evidence="3">
    <location>
        <begin position="48"/>
        <end position="66"/>
    </location>
</feature>
<feature type="compositionally biased region" description="Basic and acidic residues" evidence="3">
    <location>
        <begin position="1831"/>
        <end position="1840"/>
    </location>
</feature>
<feature type="compositionally biased region" description="Basic and acidic residues" evidence="3">
    <location>
        <begin position="1327"/>
        <end position="1337"/>
    </location>
</feature>
<name>A0A9Q0KXD7_9MAGN</name>
<feature type="compositionally biased region" description="Polar residues" evidence="3">
    <location>
        <begin position="1386"/>
        <end position="1410"/>
    </location>
</feature>
<feature type="compositionally biased region" description="Polar residues" evidence="3">
    <location>
        <begin position="1144"/>
        <end position="1156"/>
    </location>
</feature>
<feature type="compositionally biased region" description="Polar residues" evidence="3">
    <location>
        <begin position="1049"/>
        <end position="1066"/>
    </location>
</feature>
<dbReference type="Pfam" id="PF23037">
    <property type="entry name" value="KOWx_SPT5"/>
    <property type="match status" value="1"/>
</dbReference>
<dbReference type="GO" id="GO:0032044">
    <property type="term" value="C:DSIF complex"/>
    <property type="evidence" value="ECO:0007669"/>
    <property type="project" value="TreeGrafter"/>
</dbReference>
<feature type="compositionally biased region" description="Basic and acidic residues" evidence="3">
    <location>
        <begin position="1463"/>
        <end position="1476"/>
    </location>
</feature>
<feature type="compositionally biased region" description="Polar residues" evidence="3">
    <location>
        <begin position="1339"/>
        <end position="1365"/>
    </location>
</feature>
<feature type="compositionally biased region" description="Pro residues" evidence="3">
    <location>
        <begin position="554"/>
        <end position="566"/>
    </location>
</feature>
<evidence type="ECO:0000256" key="2">
    <source>
        <dbReference type="ARBA" id="ARBA00023242"/>
    </source>
</evidence>
<feature type="compositionally biased region" description="Polar residues" evidence="3">
    <location>
        <begin position="1214"/>
        <end position="1229"/>
    </location>
</feature>
<feature type="domain" description="KOW" evidence="4">
    <location>
        <begin position="234"/>
        <end position="261"/>
    </location>
</feature>
<dbReference type="SMART" id="SM00739">
    <property type="entry name" value="KOW"/>
    <property type="match status" value="3"/>
</dbReference>
<comment type="subcellular location">
    <subcellularLocation>
        <location evidence="1">Nucleus</location>
    </subcellularLocation>
</comment>
<dbReference type="Pfam" id="PF23042">
    <property type="entry name" value="KOW1_SPT5"/>
    <property type="match status" value="1"/>
</dbReference>
<evidence type="ECO:0000313" key="5">
    <source>
        <dbReference type="EMBL" id="KAJ4978364.1"/>
    </source>
</evidence>
<dbReference type="PANTHER" id="PTHR11125">
    <property type="entry name" value="SUPPRESSOR OF TY 5"/>
    <property type="match status" value="1"/>
</dbReference>
<feature type="region of interest" description="Disordered" evidence="3">
    <location>
        <begin position="1105"/>
        <end position="1840"/>
    </location>
</feature>
<feature type="compositionally biased region" description="Polar residues" evidence="3">
    <location>
        <begin position="1507"/>
        <end position="1523"/>
    </location>
</feature>
<dbReference type="GO" id="GO:0006357">
    <property type="term" value="P:regulation of transcription by RNA polymerase II"/>
    <property type="evidence" value="ECO:0007669"/>
    <property type="project" value="InterPro"/>
</dbReference>
<keyword evidence="6" id="KW-1185">Reference proteome</keyword>
<organism evidence="5 6">
    <name type="scientific">Protea cynaroides</name>
    <dbReference type="NCBI Taxonomy" id="273540"/>
    <lineage>
        <taxon>Eukaryota</taxon>
        <taxon>Viridiplantae</taxon>
        <taxon>Streptophyta</taxon>
        <taxon>Embryophyta</taxon>
        <taxon>Tracheophyta</taxon>
        <taxon>Spermatophyta</taxon>
        <taxon>Magnoliopsida</taxon>
        <taxon>Proteales</taxon>
        <taxon>Proteaceae</taxon>
        <taxon>Protea</taxon>
    </lineage>
</organism>
<evidence type="ECO:0000256" key="3">
    <source>
        <dbReference type="SAM" id="MobiDB-lite"/>
    </source>
</evidence>
<feature type="region of interest" description="Disordered" evidence="3">
    <location>
        <begin position="954"/>
        <end position="985"/>
    </location>
</feature>
<sequence>MAVKGKEVKGKQVAGKGSSGKRKRDDTDKSGGRKRKNSGVLQFFDVAAEVDEEDDKSEDDGFDDDDFLDEIDAELKDKNEAGKSHHLPFIPKEEELSDDELAELLKERYRRGSRHVVQAKDDYEAKNSVDGNGLMPSKDDPTIWRVKCMVGRERHSVFCLMQKNVDLKSLGTKLQTVSAFALEHVKGHIFVEAYREFDVIEACKGLCSIYSTRLAPVPRNEVSHVLSTRSKINDISLGSWARMKYGKYRGDLTQVVAVNAACKRATVKLIPRIDLQAIARKLSGGGSVKQTTIPAPRLISSSELEDFRKHLQCRHDRESGLYFEIIDGLMLKDGYLYKRVAIESLNCWGVVPSADELRRFEASKEQQSDDNMEWLSGLYGGGGRKRIMEVKKGKSSVFKDTSKTKQGSGFEVHNLVFFGQNDVGVITGVEDGNRFQILKDDEGGAETVTVELDDLRIGSDDRKFNHLDHHKKTISINDAVRVLEGLFKDRQGIVKQMYRGTLFIYDENQLESGGYFCSKSQFCEKFKHSKDASQEIVDDGPGSPGFQDSMASPKSPPSSPKSPPSKRPWVERSNLHDSNSNCRGDRDGIFSIGQTVRIRVGPLKGYLCRVIAIYRSDVTVKLDCQVKVITVKCEHLSEVCVKSCGRSFRDPDSNTEFGSQGWPKDMMDGKGAFGESNGWDSSGLSTGRNSWPDFSASGLSMKSPSVNLFGSTANDPKIDEGDDAWGSKLVSATGNKRTDSWGMAIGSSEDQNSTWDKVETKNKAMDAINDQVGSWGGSADCWDKATAKDGFGSSMSDDWNKAKFPIEGQAGCSRDTGENWDTVKFNSVCQPNCSNDAKECWNKAKSATETEEVIQKKSDDLWHKGEVSCDNNSSGWNSDALKQDRPNSWDKGKQIDGNDVTWVSALASQGKLNIVNANQEDSWNKAASTWKGKGGTTGSGTDWNSTTGAGVWGSAAGHSIAKGDQGSSWNKDKSYSGSQSEKWGDMKENCEGEPMGSNKSGDIWHKGEIGCEDHSSGWNFNAIRRDQPNSWDKGKQTNGKDDTWVTALDSQGKSKADNANQENSWGKATDAWKGKGATTGSKTDWNCAAGAGGWGNAAVCSMAKGDQGNRSNKDKGWSASKSEKWGNMKENCEGEPMGWRKSVDYNTATFRQNRPTSWDDGKSIEESEGACGRAVDSEGKANTDKVNLDDSWGKAFETGKAKDGSSRNKADGWNSATAASASQSENFSGNKGGWNKPWAAGAEKISTWSEGAAVNTEDETEGRKKDQNGSWSSARSFENDCGFGWNKVRVENKEGWGNRDQEGSGDSQKTFDGGRGPGGRRGRGRGRGRDNFSRERSYGWNNEGSNWSTISGGNQSRWSDGSNTSEGGGVDGLSNIKVPSDDQHTSWKSGTSDGRGNQTYGRNRVSNWNVPNAPPENQFGWQRGSSDEGGSQSGWDKSNWNTSKASAENQSGWNQGSGGTDAGGHEDQGDRWDRGKSSGGKNNGDPATGLKSGNASGGDSSSGWNKLENSSKGSDDQSNSWNRKTFETRDRVGDWVVKSFGGASGWSGGQTSDNEVVDPTSSSDQPRGFGVGHIRGGFENRGCGRGNQFSARGRGRGFGAEGSYRQNRNDSDGGWENSNRADGWNQGGSGNSSRGRREQSGGRGRGRSSGEEDSLQWNKNNSDGFGGHAGSWNQGSAGMQSWSVGNGGWSKNADGSTSEAAGASSLGKGKDESQWGNAAGSWGTGSSGQGKDENQWGKAAASFGASSSGKGKDGSQWGNDAGSWGTGSSGKGKDETQWGQATASFGAGFSGKGNDENQLGNAADSWGTRSFGKGKDENSWGDAGNSWGRGSDGRGPKSGW</sequence>
<feature type="compositionally biased region" description="Basic and acidic residues" evidence="3">
    <location>
        <begin position="881"/>
        <end position="893"/>
    </location>
</feature>
<feature type="domain" description="KOW" evidence="4">
    <location>
        <begin position="473"/>
        <end position="500"/>
    </location>
</feature>
<dbReference type="Pfam" id="PF11942">
    <property type="entry name" value="Spt5_N"/>
    <property type="match status" value="1"/>
</dbReference>
<feature type="compositionally biased region" description="Basic and acidic residues" evidence="3">
    <location>
        <begin position="1524"/>
        <end position="1533"/>
    </location>
</feature>